<keyword evidence="6 10" id="KW-1133">Transmembrane helix</keyword>
<feature type="transmembrane region" description="Helical" evidence="10">
    <location>
        <begin position="426"/>
        <end position="445"/>
    </location>
</feature>
<dbReference type="Proteomes" id="UP001497600">
    <property type="component" value="Chromosome G"/>
</dbReference>
<dbReference type="PANTHER" id="PTHR13117">
    <property type="entry name" value="ENDOPLASMIC RETICULUM MULTISPAN TRANSMEMBRANE PROTEIN-RELATED"/>
    <property type="match status" value="1"/>
</dbReference>
<feature type="transmembrane region" description="Helical" evidence="10">
    <location>
        <begin position="149"/>
        <end position="169"/>
    </location>
</feature>
<gene>
    <name evidence="12" type="primary">RFT1</name>
    <name evidence="12" type="ORF">CAAN4_G02696</name>
</gene>
<evidence type="ECO:0000256" key="10">
    <source>
        <dbReference type="RuleBase" id="RU365067"/>
    </source>
</evidence>
<feature type="transmembrane region" description="Helical" evidence="10">
    <location>
        <begin position="106"/>
        <end position="129"/>
    </location>
</feature>
<feature type="transmembrane region" description="Helical" evidence="10">
    <location>
        <begin position="496"/>
        <end position="514"/>
    </location>
</feature>
<feature type="transmembrane region" description="Helical" evidence="10">
    <location>
        <begin position="181"/>
        <end position="199"/>
    </location>
</feature>
<feature type="transmembrane region" description="Helical" evidence="10">
    <location>
        <begin position="40"/>
        <end position="58"/>
    </location>
</feature>
<feature type="transmembrane region" description="Helical" evidence="10">
    <location>
        <begin position="211"/>
        <end position="231"/>
    </location>
</feature>
<keyword evidence="10" id="KW-0813">Transport</keyword>
<name>A0ABP0EGR9_9ASCO</name>
<comment type="subcellular location">
    <subcellularLocation>
        <location evidence="1 10">Endoplasmic reticulum membrane</location>
        <topology evidence="1 10">Multi-pass membrane protein</topology>
    </subcellularLocation>
</comment>
<dbReference type="Pfam" id="PF04506">
    <property type="entry name" value="Rft-1"/>
    <property type="match status" value="1"/>
</dbReference>
<evidence type="ECO:0000256" key="9">
    <source>
        <dbReference type="ARBA" id="ARBA00045912"/>
    </source>
</evidence>
<evidence type="ECO:0000256" key="1">
    <source>
        <dbReference type="ARBA" id="ARBA00004477"/>
    </source>
</evidence>
<evidence type="ECO:0000313" key="12">
    <source>
        <dbReference type="EMBL" id="CAK7916181.1"/>
    </source>
</evidence>
<dbReference type="InterPro" id="IPR007594">
    <property type="entry name" value="RFT1"/>
</dbReference>
<dbReference type="EMBL" id="OZ004259">
    <property type="protein sequence ID" value="CAK7916181.1"/>
    <property type="molecule type" value="Genomic_DNA"/>
</dbReference>
<organism evidence="12 13">
    <name type="scientific">[Candida] anglica</name>
    <dbReference type="NCBI Taxonomy" id="148631"/>
    <lineage>
        <taxon>Eukaryota</taxon>
        <taxon>Fungi</taxon>
        <taxon>Dikarya</taxon>
        <taxon>Ascomycota</taxon>
        <taxon>Saccharomycotina</taxon>
        <taxon>Pichiomycetes</taxon>
        <taxon>Debaryomycetaceae</taxon>
        <taxon>Kurtzmaniella</taxon>
    </lineage>
</organism>
<evidence type="ECO:0000256" key="5">
    <source>
        <dbReference type="ARBA" id="ARBA00022824"/>
    </source>
</evidence>
<keyword evidence="7 10" id="KW-0472">Membrane</keyword>
<feature type="compositionally biased region" description="Basic and acidic residues" evidence="11">
    <location>
        <begin position="73"/>
        <end position="87"/>
    </location>
</feature>
<feature type="transmembrane region" description="Helical" evidence="10">
    <location>
        <begin position="526"/>
        <end position="543"/>
    </location>
</feature>
<comment type="pathway">
    <text evidence="2">Protein modification; protein glycosylation.</text>
</comment>
<evidence type="ECO:0000256" key="6">
    <source>
        <dbReference type="ARBA" id="ARBA00022989"/>
    </source>
</evidence>
<sequence length="562" mass="63916">MSLLGKSTAGASFLVVGQIVTKLFTFLLNQSLIRYISPQVFGVSSYLEFLLTTALFFSREAVRLSIQRTESTTGDKENSESNNEKSGKDKLKYLDISSIDGTYQSIINFGYVAVLVGVPLSLSIFYWQLQTSHVLQETLLPLQHSAKTLALVALSVLLELTVEPLYVLNQFQLDFKKRTKFESIGVVSRCLLTFFVVMLSKGKSNDDGLAVFAFAVGQFAYSFMIFSLYHLDFYNRTQHHYSLLPQKLYSMNSKTLFYFNPKVWNIWKNIFVQMLFKQALTEGDKLLINYLCTVEEQGVYSVVTNYGSLVARLLFQPIEESLRLYLTRILATKGNRLEHVQIAQQVLSYLCIFYINLSLLIALAGYANATFLLRILLGGRASAKWSSTDLFTVFPQYVLYIPFLAFNGIFESFFNSVATKENIAKHSIFMSISTVVYLLASFIFIDYYKLGLSGLILANVANMFIRIIYCGKFIQSYFTNEIGIHAINLRRSLSKLYVPITLGLSIEFLQYHLLDKNLIVSTYKGFFISVTLCVMYLLGALLVERKLITDTIQQFTKKSKTK</sequence>
<evidence type="ECO:0000256" key="7">
    <source>
        <dbReference type="ARBA" id="ARBA00023136"/>
    </source>
</evidence>
<evidence type="ECO:0000256" key="8">
    <source>
        <dbReference type="ARBA" id="ARBA00044793"/>
    </source>
</evidence>
<evidence type="ECO:0000256" key="4">
    <source>
        <dbReference type="ARBA" id="ARBA00022692"/>
    </source>
</evidence>
<comment type="function">
    <text evidence="9 10">Intramembrane glycolipid transporter that operates in the biosynthetic pathway of dolichol-linked oligosaccharides, the glycan precursors employed in protein asparagine (N)-glycosylation. The sequential addition of sugars to dolichol pyrophosphate produces dolichol-linked oligosaccharides containing fourteen sugars, including two GlcNAcs, nine mannoses and three glucoses. Once assembled, the oligosaccharide is transferred from the lipid to nascent proteins by oligosaccharyltransferases. The assembly of dolichol-linked oligosaccharides begins on the cytosolic side of the endoplasmic reticulum membrane and finishes in its lumen. RFT1 could mediate the translocation of the cytosolically oriented intermediate DolPP-GlcNAc2Man5, produced by ALG11, into the ER lumen where dolichol-linked oligosaccharides assembly continues. However, the intramembrane lipid transporter activity could not be confirmed in vitro.</text>
</comment>
<comment type="similarity">
    <text evidence="3 10">Belongs to the RFT1 family.</text>
</comment>
<evidence type="ECO:0000256" key="11">
    <source>
        <dbReference type="SAM" id="MobiDB-lite"/>
    </source>
</evidence>
<keyword evidence="13" id="KW-1185">Reference proteome</keyword>
<dbReference type="PANTHER" id="PTHR13117:SF5">
    <property type="entry name" value="PROTEIN RFT1 HOMOLOG"/>
    <property type="match status" value="1"/>
</dbReference>
<accession>A0ABP0EGR9</accession>
<evidence type="ECO:0000256" key="3">
    <source>
        <dbReference type="ARBA" id="ARBA00010288"/>
    </source>
</evidence>
<feature type="transmembrane region" description="Helical" evidence="10">
    <location>
        <begin position="451"/>
        <end position="469"/>
    </location>
</feature>
<proteinExistence type="inferred from homology"/>
<keyword evidence="4 10" id="KW-0812">Transmembrane</keyword>
<feature type="region of interest" description="Disordered" evidence="11">
    <location>
        <begin position="68"/>
        <end position="87"/>
    </location>
</feature>
<feature type="transmembrane region" description="Helical" evidence="10">
    <location>
        <begin position="397"/>
        <end position="414"/>
    </location>
</feature>
<protein>
    <recommendedName>
        <fullName evidence="8 10">Man(5)GlcNAc(2)-PP-dolichol translocation protein RFT1</fullName>
    </recommendedName>
</protein>
<evidence type="ECO:0000313" key="13">
    <source>
        <dbReference type="Proteomes" id="UP001497600"/>
    </source>
</evidence>
<evidence type="ECO:0000256" key="2">
    <source>
        <dbReference type="ARBA" id="ARBA00004922"/>
    </source>
</evidence>
<keyword evidence="5 10" id="KW-0256">Endoplasmic reticulum</keyword>
<reference evidence="12 13" key="1">
    <citation type="submission" date="2024-01" db="EMBL/GenBank/DDBJ databases">
        <authorList>
            <consortium name="Genoscope - CEA"/>
            <person name="William W."/>
        </authorList>
    </citation>
    <scope>NUCLEOTIDE SEQUENCE [LARGE SCALE GENOMIC DNA]</scope>
    <source>
        <strain evidence="12 13">29B2s-10</strain>
    </source>
</reference>
<feature type="transmembrane region" description="Helical" evidence="10">
    <location>
        <begin position="346"/>
        <end position="377"/>
    </location>
</feature>